<sequence>MIKSESVSIKALIGFQTAELHFIKILRMADHAVNICKISELISNVTCFEMIRENRWPDGVVHCPHCDSGHVKKNGHDTVQTECQHYQCKHCDRYFDDLTNTVFAGHHQPLKVWVSCLYLMGLNVSNSQISKELDLSLSDVHEMTTLLRTTVVKRKPDITLEGEVEFDEVYIVAGHKGHPEALKKSIAPSPKKKIKRSSGQRNSRKRQASRSGNDSARRSGHYQHAG</sequence>
<dbReference type="EMBL" id="JOKG01000007">
    <property type="protein sequence ID" value="KEQ11446.1"/>
    <property type="molecule type" value="Genomic_DNA"/>
</dbReference>
<dbReference type="InterPro" id="IPR024442">
    <property type="entry name" value="Transposase_Zn_ribbon"/>
</dbReference>
<comment type="caution">
    <text evidence="3">The sequence shown here is derived from an EMBL/GenBank/DDBJ whole genome shotgun (WGS) entry which is preliminary data.</text>
</comment>
<keyword evidence="4" id="KW-1185">Reference proteome</keyword>
<dbReference type="AlphaFoldDB" id="A0A081MZ23"/>
<proteinExistence type="predicted"/>
<evidence type="ECO:0000256" key="1">
    <source>
        <dbReference type="SAM" id="MobiDB-lite"/>
    </source>
</evidence>
<feature type="region of interest" description="Disordered" evidence="1">
    <location>
        <begin position="181"/>
        <end position="226"/>
    </location>
</feature>
<feature type="domain" description="Transposase zinc-ribbon" evidence="2">
    <location>
        <begin position="45"/>
        <end position="92"/>
    </location>
</feature>
<organism evidence="3 4">
    <name type="scientific">Endozoicomonas montiporae</name>
    <dbReference type="NCBI Taxonomy" id="1027273"/>
    <lineage>
        <taxon>Bacteria</taxon>
        <taxon>Pseudomonadati</taxon>
        <taxon>Pseudomonadota</taxon>
        <taxon>Gammaproteobacteria</taxon>
        <taxon>Oceanospirillales</taxon>
        <taxon>Endozoicomonadaceae</taxon>
        <taxon>Endozoicomonas</taxon>
    </lineage>
</organism>
<evidence type="ECO:0000259" key="2">
    <source>
        <dbReference type="Pfam" id="PF12760"/>
    </source>
</evidence>
<feature type="compositionally biased region" description="Basic residues" evidence="1">
    <location>
        <begin position="190"/>
        <end position="208"/>
    </location>
</feature>
<reference evidence="3 4" key="1">
    <citation type="submission" date="2014-06" db="EMBL/GenBank/DDBJ databases">
        <title>Whole Genome Sequences of Three Symbiotic Endozoicomonas Bacteria.</title>
        <authorList>
            <person name="Neave M.J."/>
            <person name="Apprill A."/>
            <person name="Voolstra C.R."/>
        </authorList>
    </citation>
    <scope>NUCLEOTIDE SEQUENCE [LARGE SCALE GENOMIC DNA]</scope>
    <source>
        <strain evidence="3 4">LMG 24815</strain>
    </source>
</reference>
<name>A0A081MZ23_9GAMM</name>
<evidence type="ECO:0000313" key="4">
    <source>
        <dbReference type="Proteomes" id="UP000028006"/>
    </source>
</evidence>
<accession>A0A081MZ23</accession>
<dbReference type="PANTHER" id="PTHR33293">
    <property type="entry name" value="INSERTION ELEMENT IS1 1 PROTEIN INSB-RELATED"/>
    <property type="match status" value="1"/>
</dbReference>
<protein>
    <recommendedName>
        <fullName evidence="2">Transposase zinc-ribbon domain-containing protein</fullName>
    </recommendedName>
</protein>
<dbReference type="Pfam" id="PF12760">
    <property type="entry name" value="Zn_ribbon_IS1595"/>
    <property type="match status" value="1"/>
</dbReference>
<dbReference type="PANTHER" id="PTHR33293:SF1">
    <property type="entry name" value="INSERTION ELEMENT IS1 1 PROTEIN INSB-RELATED"/>
    <property type="match status" value="1"/>
</dbReference>
<dbReference type="Proteomes" id="UP000028006">
    <property type="component" value="Unassembled WGS sequence"/>
</dbReference>
<dbReference type="eggNOG" id="COG3677">
    <property type="taxonomic scope" value="Bacteria"/>
</dbReference>
<dbReference type="InterPro" id="IPR051354">
    <property type="entry name" value="Transposase_27_IS1"/>
</dbReference>
<gene>
    <name evidence="3" type="ORF">GZ77_25440</name>
</gene>
<evidence type="ECO:0000313" key="3">
    <source>
        <dbReference type="EMBL" id="KEQ11446.1"/>
    </source>
</evidence>